<proteinExistence type="predicted"/>
<keyword evidence="2" id="KW-1185">Reference proteome</keyword>
<name>A0A934MK25_9BACL</name>
<evidence type="ECO:0000313" key="2">
    <source>
        <dbReference type="Proteomes" id="UP000640274"/>
    </source>
</evidence>
<gene>
    <name evidence="1" type="ORF">JFN88_04415</name>
</gene>
<organism evidence="1 2">
    <name type="scientific">Paenibacillus roseus</name>
    <dbReference type="NCBI Taxonomy" id="2798579"/>
    <lineage>
        <taxon>Bacteria</taxon>
        <taxon>Bacillati</taxon>
        <taxon>Bacillota</taxon>
        <taxon>Bacilli</taxon>
        <taxon>Bacillales</taxon>
        <taxon>Paenibacillaceae</taxon>
        <taxon>Paenibacillus</taxon>
    </lineage>
</organism>
<sequence length="466" mass="54892">METYKDRVRLLRREVYQMGKKVERKWEKELLTSEHICFTNRDIPLRKYIDDVGGFRIMRDEWSQLPLILRDFFAQRAHFDKRYVIFRGYDYYKFDPTIHLPASSFNENMAWFELVNRWMLYASYFSKIENEITQPSIFFPTWLASLSYFEWIFNDLCSMRWTGLCIECYYHKENESVPKQILKWIEAIEHGLEVAAQMLIDVGYRRWKENPSIHEKSKRLKQVLQSSDITMQAECIGELIQRVGANGWVRSIREGDQLWIVCSMFENKVIPLLPSQDTPLHILSNAFGGIHIGYLWKAMLLNRGVLKVQQHVIRTSVHEAEMNRMKGLYETLTVEKMNGIIIHTDDSIFSGKTHKRVLNLLMNTSDPIHFVPLTLDIGTIYNHPEELTSQGMPINECIDQIEQFARGIDGYLPVARSYWAIKKIQRNQKYESSNPHFKKIVDGSDRLVGMLWNRFSSEILKKAGQI</sequence>
<dbReference type="AlphaFoldDB" id="A0A934MK25"/>
<protein>
    <submittedName>
        <fullName evidence="1">Uncharacterized protein</fullName>
    </submittedName>
</protein>
<reference evidence="1" key="1">
    <citation type="submission" date="2020-12" db="EMBL/GenBank/DDBJ databases">
        <authorList>
            <person name="Huq M.A."/>
        </authorList>
    </citation>
    <scope>NUCLEOTIDE SEQUENCE</scope>
    <source>
        <strain evidence="1">MAHUQ-46</strain>
    </source>
</reference>
<dbReference type="EMBL" id="JAELUP010000011">
    <property type="protein sequence ID" value="MBJ6360565.1"/>
    <property type="molecule type" value="Genomic_DNA"/>
</dbReference>
<accession>A0A934MK25</accession>
<dbReference type="RefSeq" id="WP_199018120.1">
    <property type="nucleotide sequence ID" value="NZ_JAELUP010000011.1"/>
</dbReference>
<comment type="caution">
    <text evidence="1">The sequence shown here is derived from an EMBL/GenBank/DDBJ whole genome shotgun (WGS) entry which is preliminary data.</text>
</comment>
<dbReference type="Proteomes" id="UP000640274">
    <property type="component" value="Unassembled WGS sequence"/>
</dbReference>
<evidence type="ECO:0000313" key="1">
    <source>
        <dbReference type="EMBL" id="MBJ6360565.1"/>
    </source>
</evidence>